<feature type="domain" description="Fibronectin type-III" evidence="3">
    <location>
        <begin position="2266"/>
        <end position="2349"/>
    </location>
</feature>
<keyword evidence="1" id="KW-0677">Repeat</keyword>
<dbReference type="InterPro" id="IPR013783">
    <property type="entry name" value="Ig-like_fold"/>
</dbReference>
<evidence type="ECO:0000313" key="5">
    <source>
        <dbReference type="Proteomes" id="UP001354989"/>
    </source>
</evidence>
<feature type="domain" description="Fibronectin type-III" evidence="3">
    <location>
        <begin position="1818"/>
        <end position="1906"/>
    </location>
</feature>
<feature type="domain" description="Fibronectin type-III" evidence="3">
    <location>
        <begin position="2351"/>
        <end position="2439"/>
    </location>
</feature>
<keyword evidence="4" id="KW-0614">Plasmid</keyword>
<sequence length="3345" mass="366424">MRSTNSRRIAIYFFAIALTMAIMVGCVLESPEFIFPKPEVTLSSDKSTEINVSWDRIIGAGAYNVKYERKVISNGDFSNANGRAVNNGDETFINIEDKVNLVPEQLYEVIVEVKSEARGEVKQVSEIEEVVIGELKAPLGLVTPLSPDNSSSIRFHWPPAAGATHYLVKVYWDASPDDNSELLELEKEITVKDLGAVDSLNLLVDELRSDAKYRIGIFSMYEYQEYNNQGEPLKDLSYIYSKDSATTYNREFIKTNELYPPTGIHIDQVGLDQMSVVWNNDALVKNYFLEVSSSPDFLKDGEHYYTELKVGSDSVVTVNGLTPSTKSLPRKYYARVYVQNDYTQSDPSKVVSVTTGQFHSPRNLQFVNKKNEITVSWDGVAYASHYDVELLSLDETVFKQAKNVADTFYVFRALKADQQFRFRVQAKNNKLNNASKSDFSEYAAANTEQVPAPTDFTVSGVYLTKLKVAWTPKEHIDKYRIYYYREGDSEESVKTKEVADTESETFIEGLEPDEKYQVRIVSVFEEVESRSTSILDNPVATEVLRAPYMPASENGYDTAHLDWMHRYDNIAPVGFEVLFDETLRFDAGEFRYGYSETTSFTTPNDLIPNGEGYKFKVRAVFEEGKLFYSDYSVAYTFATADLAVPQDLETTEEAIDALKFSWSPVDYHGQGAAGDYLLQYATKSDWSDSVNVTLTGETTFLAENLQKATTYKYRVKGLFKHFSSAWSAVEQGQTLGLNSPTLVGIDLTFNSMQPSWQVVTDATGYRLAIYEREDYSDEPVVLELSVNSYMLQNLQPATYRYFRLYSRFGNEYSDTPEEFSAQTLFYSQPSPPMVVQSNYTNIMLQWHEVVAGGFKADKYTLYWSATNDIGQAIAIPVIGTSQTVSALQPANTYYFWLQAHYQQHQSPISEVQPVSTRTLEVPQFTTTGSTNPDEISLAWTAVPYSNVYEAEYSTDADFNTDVNVLNLNSTAYTLGGLQKNTAYYFRIRGVFEGNRSAFSTITMQETIDLATPENLREKSVDFYSMAIEWDAVSPVTSYTLFVSSTVNNASAQQIAIPANTTTYNIADLSPGTNRYFSVRANYKGEQSGKSTEIRVSTLILVEPKGLALADATYNTMQASWEAVELATEYELEWSTEASFVSPQRMTLGASSLAHTITGLAPDQLYHVRFRAKVGDHYSQYSSVEQLKTPALEVPAVNEATAVTAAGFRANWSATVMGYETEYEIWMGTTSSVGSEPTFKVGTANSYDFAELSKNKAYFYRVRGWYNSHYSEWSEPQAVNTLALVAPTNLAISNITFNSMDLSWDAEANANGYQLAWADEATFSNPKTTNVTGTSFKLTGLKAGTHWYFKLYSLYDTEKSDSFASADASTLDLAKPVMKTSTDVVFSGFTAHWELVENATSYTLQYSEFADFSTASERAIPDGDVGSLALTDLQPAKTYYVRVRAWITDHFSAFSDAENTTTEAIPAPDGLMISSITQDQFTISWLEDDFDEYEINISGGTSRVERAGSSTTYLVSNLERNTVYQVSVSGVYNGSYKVESTEKTVTTKDLLAPTNLAVDGVSFNAIDLSWNIADDAQKYELQYAVDAAFSSDPKTVIVSGSAFKLDNLLPGTKYYFRLRSVYNTQLSDYSAAITATSLALEKPVLTNIDEIDFKSAQANWNAVSNASRYTIEYAIDASFSAATQIEVTDGSLEHVKLEGLMPNTSYHVRMRAWISDHFSAYSEPLDFTTSGMTAPSMVLISTVEQDGFTVSWMGDDFESYELHLSGGSTAVVNVGNNFSYTFTDLQKATDYSVQVYGLYGPVYKAASVVKSTTTEDLLAPEDFSISSVNFNEIHLQWTAAADAQSYELAYATDAAFSDQVLVTAISGTDYSLTSLLPGTTYHFKIRSVYNKVKSSYSSPISGGTDNLATPVVTQLSGQTFNAFTAEWNTVDKATSYTIEYATDNAFTNAGQLTVTAPATSVAIPGLVPNTTYYVRMKAWVDGFATAYSNVLNTTTEQIDAPVIAATVTALPDALSFSWTGDHFESYEVHMTGPGMDETINVGSVNSWSYGSLTHHSSYTFTVSGVYATSYKVSSAAKTATTQKLNTPSGFTAGTADFNKITLNWAEVTNAGAYEIEYADNSGYTSSTLISVNGTSHTLNNLKPGTSYYFRIRSAYNAQRSEFSADLTASTLALEKPVLTTIDNIGFKSAKAHWNEISNASRYTVEFATDASFTAATQVEVADGTITSTDLAGLMPNTPYHVRMRAWISDHFSDYADVKTFTTTNMDAPTALVFSNVTQDAFDVSWTANDFDSYEIHLSGGKDQVINTGGSKSYRISNLELATAYTVKVVGLYGATYTVDGPTDDVTTKGLLAPTGFSVASKDFNNINLTWTAAMDAQQYEIAYSVNADMSDAVVIADLTGTSHSLGNLLPGTMYYFTIRSVYNNVKSDFSAKISGATDAMSTPTITALKDQTFNQFAVEWNKVDLATSYTVEYATDNGFASAGQVVVPDGNLTTVVIPNLLPNTTYYVRMKAWVNEYSTAYSATSDITTSSIAKPAISSPVGSTPDALMISWTGTDFESYEVKVVGGSTNKTMNVGNVNTYTVGSLANNKAYTITVTGIYGSTYRVSSTAEAATTKTLSAPADFAVGTTTFYTIPLSWTANALAGSYEIEYSESGAFSPSTVIAVSGSSHSLENLNPGTTYHFRIRSVYNAEKSDFSTPAITATTETLEKPEISSVTVNSYNDMTVAWPAVSGATSYRVEYSEQSNFTPTEQLTVGSTSANLTGLKPGTLYYIRLKAYISDHFSDYSDQVIATTSAMPVPSLSAATNITVDGFTANWQAIDYGPTDGYILVVNKDGEATQEINVGNVTAYPITGLEQSSTYYYTVKGVHNGHASAERLPKVDVMTSAVLAPAVSSPAETTYTSVKIEWTKNTGNSGEETGFLVKYGLASDLSDASVVNLDGNILTYSVEGLKQNETYYFAVASIIGGQISEYSTTISGTTKEVPVPTGLSLGSETLTEFEVQWDHLAEATEGYILLIAEQSNFSNSTRYNPVVGATSQTVTGLSNNTLYYVKLRAKADGALSKFTASESTTTQALGTVGAPTVSTPDYTSATVSWSAAMNANSYTVQFSEDNSFASYQQLPVGNVTSANLTGLKSATQYWVRIMAVHLTEETVSASNNFTTATLGVPDLSFGTVTESSIAVSWATVTDATGYQLEWAKDINFTTDKQTVTLSENSRVVSGLEDHTTYYFRARALKDGDVVSAYGTPKSQQTNQLPAPTGLAMSADNDNAGDRQVSFGWNAVPGATSYMLRRYDQTGTTLIEEVTISVNNHTFNALPAASTYQFSVVAVGTNESQPSAMILYTTATI</sequence>
<feature type="domain" description="Fibronectin type-III" evidence="3">
    <location>
        <begin position="2889"/>
        <end position="2982"/>
    </location>
</feature>
<feature type="domain" description="Fibronectin type-III" evidence="3">
    <location>
        <begin position="1102"/>
        <end position="1191"/>
    </location>
</feature>
<organism evidence="4 5">
    <name type="scientific">Persicobacter psychrovividus</name>
    <dbReference type="NCBI Taxonomy" id="387638"/>
    <lineage>
        <taxon>Bacteria</taxon>
        <taxon>Pseudomonadati</taxon>
        <taxon>Bacteroidota</taxon>
        <taxon>Cytophagia</taxon>
        <taxon>Cytophagales</taxon>
        <taxon>Persicobacteraceae</taxon>
        <taxon>Persicobacter</taxon>
    </lineage>
</organism>
<feature type="domain" description="Fibronectin type-III" evidence="3">
    <location>
        <begin position="2619"/>
        <end position="2709"/>
    </location>
</feature>
<feature type="domain" description="Fibronectin type-III" evidence="3">
    <location>
        <begin position="828"/>
        <end position="921"/>
    </location>
</feature>
<feature type="domain" description="Fibronectin type-III" evidence="3">
    <location>
        <begin position="644"/>
        <end position="737"/>
    </location>
</feature>
<feature type="domain" description="Fibronectin type-III" evidence="3">
    <location>
        <begin position="1193"/>
        <end position="1283"/>
    </location>
</feature>
<dbReference type="InterPro" id="IPR003961">
    <property type="entry name" value="FN3_dom"/>
</dbReference>
<keyword evidence="2" id="KW-1133">Transmembrane helix</keyword>
<feature type="domain" description="Fibronectin type-III" evidence="3">
    <location>
        <begin position="2174"/>
        <end position="2265"/>
    </location>
</feature>
<dbReference type="PANTHER" id="PTHR46708:SF2">
    <property type="entry name" value="FIBRONECTIN TYPE-III DOMAIN-CONTAINING PROTEIN"/>
    <property type="match status" value="1"/>
</dbReference>
<feature type="transmembrane region" description="Helical" evidence="2">
    <location>
        <begin position="9"/>
        <end position="28"/>
    </location>
</feature>
<geneLocation type="plasmid" evidence="4 5">
    <name>pPP7</name>
</geneLocation>
<dbReference type="PROSITE" id="PS50853">
    <property type="entry name" value="FN3"/>
    <property type="match status" value="28"/>
</dbReference>
<evidence type="ECO:0000256" key="1">
    <source>
        <dbReference type="ARBA" id="ARBA00022737"/>
    </source>
</evidence>
<feature type="domain" description="Fibronectin type-III" evidence="3">
    <location>
        <begin position="1908"/>
        <end position="1997"/>
    </location>
</feature>
<accession>A0ABN6LGF2</accession>
<dbReference type="InterPro" id="IPR050991">
    <property type="entry name" value="ECM_Regulatory_Proteins"/>
</dbReference>
<dbReference type="PANTHER" id="PTHR46708">
    <property type="entry name" value="TENASCIN"/>
    <property type="match status" value="1"/>
</dbReference>
<feature type="domain" description="Fibronectin type-III" evidence="3">
    <location>
        <begin position="1285"/>
        <end position="1372"/>
    </location>
</feature>
<dbReference type="Pfam" id="PF00041">
    <property type="entry name" value="fn3"/>
    <property type="match status" value="17"/>
</dbReference>
<feature type="domain" description="Fibronectin type-III" evidence="3">
    <location>
        <begin position="2797"/>
        <end position="2887"/>
    </location>
</feature>
<feature type="domain" description="Fibronectin type-III" evidence="3">
    <location>
        <begin position="2085"/>
        <end position="2172"/>
    </location>
</feature>
<feature type="domain" description="Fibronectin type-III" evidence="3">
    <location>
        <begin position="2441"/>
        <end position="2531"/>
    </location>
</feature>
<feature type="domain" description="Fibronectin type-III" evidence="3">
    <location>
        <begin position="452"/>
        <end position="544"/>
    </location>
</feature>
<feature type="domain" description="Fibronectin type-III" evidence="3">
    <location>
        <begin position="2711"/>
        <end position="2796"/>
    </location>
</feature>
<feature type="domain" description="Fibronectin type-III" evidence="3">
    <location>
        <begin position="2984"/>
        <end position="3074"/>
    </location>
</feature>
<feature type="domain" description="Fibronectin type-III" evidence="3">
    <location>
        <begin position="1011"/>
        <end position="1100"/>
    </location>
</feature>
<proteinExistence type="predicted"/>
<reference evidence="4 5" key="1">
    <citation type="submission" date="2021-12" db="EMBL/GenBank/DDBJ databases">
        <title>Genome sequencing of bacteria with rrn-lacking chromosome and rrn-plasmid.</title>
        <authorList>
            <person name="Anda M."/>
            <person name="Iwasaki W."/>
        </authorList>
    </citation>
    <scope>NUCLEOTIDE SEQUENCE [LARGE SCALE GENOMIC DNA]</scope>
    <source>
        <strain evidence="4 5">NBRC 101262</strain>
        <plasmid evidence="4 5">pPP7</plasmid>
    </source>
</reference>
<feature type="domain" description="Fibronectin type-III" evidence="3">
    <location>
        <begin position="3076"/>
        <end position="3168"/>
    </location>
</feature>
<dbReference type="SMART" id="SM00060">
    <property type="entry name" value="FN3"/>
    <property type="match status" value="36"/>
</dbReference>
<evidence type="ECO:0000259" key="3">
    <source>
        <dbReference type="PROSITE" id="PS50853"/>
    </source>
</evidence>
<feature type="domain" description="Fibronectin type-III" evidence="3">
    <location>
        <begin position="1374"/>
        <end position="1464"/>
    </location>
</feature>
<feature type="domain" description="Fibronectin type-III" evidence="3">
    <location>
        <begin position="360"/>
        <end position="450"/>
    </location>
</feature>
<feature type="domain" description="Fibronectin type-III" evidence="3">
    <location>
        <begin position="1466"/>
        <end position="1549"/>
    </location>
</feature>
<evidence type="ECO:0000256" key="2">
    <source>
        <dbReference type="SAM" id="Phobius"/>
    </source>
</evidence>
<feature type="domain" description="Fibronectin type-III" evidence="3">
    <location>
        <begin position="922"/>
        <end position="1009"/>
    </location>
</feature>
<dbReference type="InterPro" id="IPR036116">
    <property type="entry name" value="FN3_sf"/>
</dbReference>
<dbReference type="Gene3D" id="2.60.40.10">
    <property type="entry name" value="Immunoglobulins"/>
    <property type="match status" value="30"/>
</dbReference>
<feature type="domain" description="Fibronectin type-III" evidence="3">
    <location>
        <begin position="260"/>
        <end position="358"/>
    </location>
</feature>
<feature type="domain" description="Fibronectin type-III" evidence="3">
    <location>
        <begin position="1551"/>
        <end position="1639"/>
    </location>
</feature>
<dbReference type="PROSITE" id="PS51257">
    <property type="entry name" value="PROKAR_LIPOPROTEIN"/>
    <property type="match status" value="1"/>
</dbReference>
<feature type="domain" description="Fibronectin type-III" evidence="3">
    <location>
        <begin position="1641"/>
        <end position="1735"/>
    </location>
</feature>
<dbReference type="Proteomes" id="UP001354989">
    <property type="component" value="Plasmid pPP7"/>
</dbReference>
<dbReference type="SUPFAM" id="SSF49265">
    <property type="entry name" value="Fibronectin type III"/>
    <property type="match status" value="18"/>
</dbReference>
<keyword evidence="2" id="KW-0812">Transmembrane</keyword>
<dbReference type="CDD" id="cd00063">
    <property type="entry name" value="FN3"/>
    <property type="match status" value="28"/>
</dbReference>
<name>A0ABN6LGF2_9BACT</name>
<gene>
    <name evidence="4" type="ORF">PEPS_45110</name>
</gene>
<dbReference type="EMBL" id="AP025299">
    <property type="protein sequence ID" value="BDD02231.1"/>
    <property type="molecule type" value="Genomic_DNA"/>
</dbReference>
<protein>
    <recommendedName>
        <fullName evidence="3">Fibronectin type-III domain-containing protein</fullName>
    </recommendedName>
</protein>
<feature type="domain" description="Fibronectin type-III" evidence="3">
    <location>
        <begin position="2533"/>
        <end position="2617"/>
    </location>
</feature>
<evidence type="ECO:0000313" key="4">
    <source>
        <dbReference type="EMBL" id="BDD02231.1"/>
    </source>
</evidence>
<keyword evidence="5" id="KW-1185">Reference proteome</keyword>
<keyword evidence="2" id="KW-0472">Membrane</keyword>
<dbReference type="RefSeq" id="WP_338399411.1">
    <property type="nucleotide sequence ID" value="NZ_AP025299.1"/>
</dbReference>